<dbReference type="Pfam" id="PF07992">
    <property type="entry name" value="Pyr_redox_2"/>
    <property type="match status" value="1"/>
</dbReference>
<dbReference type="InterPro" id="IPR023753">
    <property type="entry name" value="FAD/NAD-binding_dom"/>
</dbReference>
<dbReference type="PANTHER" id="PTHR43429:SF3">
    <property type="entry name" value="NITRITE REDUCTASE [NAD(P)H]"/>
    <property type="match status" value="1"/>
</dbReference>
<evidence type="ECO:0000256" key="2">
    <source>
        <dbReference type="ARBA" id="ARBA00022630"/>
    </source>
</evidence>
<dbReference type="Proteomes" id="UP000610303">
    <property type="component" value="Unassembled WGS sequence"/>
</dbReference>
<dbReference type="AlphaFoldDB" id="A0A918CC77"/>
<protein>
    <submittedName>
        <fullName evidence="5">Ferredoxin reductase</fullName>
    </submittedName>
</protein>
<evidence type="ECO:0000313" key="5">
    <source>
        <dbReference type="EMBL" id="GGR17075.1"/>
    </source>
</evidence>
<proteinExistence type="predicted"/>
<evidence type="ECO:0000256" key="3">
    <source>
        <dbReference type="ARBA" id="ARBA00022827"/>
    </source>
</evidence>
<comment type="cofactor">
    <cofactor evidence="1">
        <name>FAD</name>
        <dbReference type="ChEBI" id="CHEBI:57692"/>
    </cofactor>
</comment>
<dbReference type="Gene3D" id="3.50.50.60">
    <property type="entry name" value="FAD/NAD(P)-binding domain"/>
    <property type="match status" value="2"/>
</dbReference>
<dbReference type="InterPro" id="IPR050260">
    <property type="entry name" value="FAD-bd_OxRdtase"/>
</dbReference>
<sequence>MSSRHVVVLGAGASGVGAARMLASRGDTRVTLVARSDETPSTRMLITGVAFGPLPPEAVALPLPEVEFVADTANEVELGARRVRLASGARLGYDALIVATGSRPRGLPPELPGAAEASSAGLVHGLHSLDDALRLRERLAGFAGAARIAILGGGAIAAETASTLRAQGHTVILIARSRVPGIAAFGAPVAERLAAEHSARVLTRFGRSVDAVAAADGGLVIELDRGERVVADFALLAFGTEPSGPAPWADGVHVDGRLRADAPGVFGAGGVAVHRDEVLGSWRIDHWEDAAAQGAHAAQSVLHEFGAGADPGDYRPRSSYLAMVHGLVVSGVGAPACGEARLEDGEEFVARHELGGRVVGVSGIGAVGTVVQWSPRLHEASA</sequence>
<keyword evidence="2" id="KW-0285">Flavoprotein</keyword>
<dbReference type="GO" id="GO:0016491">
    <property type="term" value="F:oxidoreductase activity"/>
    <property type="evidence" value="ECO:0007669"/>
    <property type="project" value="InterPro"/>
</dbReference>
<dbReference type="RefSeq" id="WP_189083922.1">
    <property type="nucleotide sequence ID" value="NZ_BMRJ01000001.1"/>
</dbReference>
<dbReference type="PRINTS" id="PR00411">
    <property type="entry name" value="PNDRDTASEI"/>
</dbReference>
<keyword evidence="6" id="KW-1185">Reference proteome</keyword>
<dbReference type="InterPro" id="IPR036188">
    <property type="entry name" value="FAD/NAD-bd_sf"/>
</dbReference>
<evidence type="ECO:0000259" key="4">
    <source>
        <dbReference type="Pfam" id="PF07992"/>
    </source>
</evidence>
<dbReference type="PANTHER" id="PTHR43429">
    <property type="entry name" value="PYRIDINE NUCLEOTIDE-DISULFIDE OXIDOREDUCTASE DOMAIN-CONTAINING"/>
    <property type="match status" value="1"/>
</dbReference>
<name>A0A918CC77_AGRME</name>
<dbReference type="PRINTS" id="PR00368">
    <property type="entry name" value="FADPNR"/>
</dbReference>
<accession>A0A918CC77</accession>
<reference evidence="5" key="1">
    <citation type="journal article" date="2014" name="Int. J. Syst. Evol. Microbiol.">
        <title>Complete genome sequence of Corynebacterium casei LMG S-19264T (=DSM 44701T), isolated from a smear-ripened cheese.</title>
        <authorList>
            <consortium name="US DOE Joint Genome Institute (JGI-PGF)"/>
            <person name="Walter F."/>
            <person name="Albersmeier A."/>
            <person name="Kalinowski J."/>
            <person name="Ruckert C."/>
        </authorList>
    </citation>
    <scope>NUCLEOTIDE SEQUENCE</scope>
    <source>
        <strain evidence="5">JCM 3346</strain>
    </source>
</reference>
<reference evidence="5" key="2">
    <citation type="submission" date="2020-09" db="EMBL/GenBank/DDBJ databases">
        <authorList>
            <person name="Sun Q."/>
            <person name="Ohkuma M."/>
        </authorList>
    </citation>
    <scope>NUCLEOTIDE SEQUENCE</scope>
    <source>
        <strain evidence="5">JCM 3346</strain>
    </source>
</reference>
<keyword evidence="3" id="KW-0274">FAD</keyword>
<dbReference type="EMBL" id="BMRJ01000001">
    <property type="protein sequence ID" value="GGR17075.1"/>
    <property type="molecule type" value="Genomic_DNA"/>
</dbReference>
<evidence type="ECO:0000256" key="1">
    <source>
        <dbReference type="ARBA" id="ARBA00001974"/>
    </source>
</evidence>
<organism evidence="5 6">
    <name type="scientific">Agromyces mediolanus</name>
    <name type="common">Corynebacterium mediolanum</name>
    <dbReference type="NCBI Taxonomy" id="41986"/>
    <lineage>
        <taxon>Bacteria</taxon>
        <taxon>Bacillati</taxon>
        <taxon>Actinomycetota</taxon>
        <taxon>Actinomycetes</taxon>
        <taxon>Micrococcales</taxon>
        <taxon>Microbacteriaceae</taxon>
        <taxon>Agromyces</taxon>
    </lineage>
</organism>
<comment type="caution">
    <text evidence="5">The sequence shown here is derived from an EMBL/GenBank/DDBJ whole genome shotgun (WGS) entry which is preliminary data.</text>
</comment>
<dbReference type="SUPFAM" id="SSF51905">
    <property type="entry name" value="FAD/NAD(P)-binding domain"/>
    <property type="match status" value="2"/>
</dbReference>
<feature type="domain" description="FAD/NAD(P)-binding" evidence="4">
    <location>
        <begin position="5"/>
        <end position="294"/>
    </location>
</feature>
<gene>
    <name evidence="5" type="ORF">GCM10010196_07290</name>
</gene>
<evidence type="ECO:0000313" key="6">
    <source>
        <dbReference type="Proteomes" id="UP000610303"/>
    </source>
</evidence>